<gene>
    <name evidence="1" type="ORF">BpHYR1_034151</name>
</gene>
<evidence type="ECO:0000313" key="2">
    <source>
        <dbReference type="Proteomes" id="UP000276133"/>
    </source>
</evidence>
<comment type="caution">
    <text evidence="1">The sequence shown here is derived from an EMBL/GenBank/DDBJ whole genome shotgun (WGS) entry which is preliminary data.</text>
</comment>
<dbReference type="EMBL" id="REGN01001953">
    <property type="protein sequence ID" value="RNA31339.1"/>
    <property type="molecule type" value="Genomic_DNA"/>
</dbReference>
<keyword evidence="2" id="KW-1185">Reference proteome</keyword>
<sequence>MFLDLYLFLTSYKKKDNNNKFYAAQPTTVLGVPSNKLVSYFQSFSHHVNPFGKNTLDKLKLMINPKYQFNSNIII</sequence>
<proteinExistence type="predicted"/>
<dbReference type="AlphaFoldDB" id="A0A3M7S6P7"/>
<name>A0A3M7S6P7_BRAPC</name>
<reference evidence="1 2" key="1">
    <citation type="journal article" date="2018" name="Sci. Rep.">
        <title>Genomic signatures of local adaptation to the degree of environmental predictability in rotifers.</title>
        <authorList>
            <person name="Franch-Gras L."/>
            <person name="Hahn C."/>
            <person name="Garcia-Roger E.M."/>
            <person name="Carmona M.J."/>
            <person name="Serra M."/>
            <person name="Gomez A."/>
        </authorList>
    </citation>
    <scope>NUCLEOTIDE SEQUENCE [LARGE SCALE GENOMIC DNA]</scope>
    <source>
        <strain evidence="1">HYR1</strain>
    </source>
</reference>
<dbReference type="Proteomes" id="UP000276133">
    <property type="component" value="Unassembled WGS sequence"/>
</dbReference>
<evidence type="ECO:0000313" key="1">
    <source>
        <dbReference type="EMBL" id="RNA31339.1"/>
    </source>
</evidence>
<protein>
    <submittedName>
        <fullName evidence="1">Uncharacterized protein</fullName>
    </submittedName>
</protein>
<organism evidence="1 2">
    <name type="scientific">Brachionus plicatilis</name>
    <name type="common">Marine rotifer</name>
    <name type="synonym">Brachionus muelleri</name>
    <dbReference type="NCBI Taxonomy" id="10195"/>
    <lineage>
        <taxon>Eukaryota</taxon>
        <taxon>Metazoa</taxon>
        <taxon>Spiralia</taxon>
        <taxon>Gnathifera</taxon>
        <taxon>Rotifera</taxon>
        <taxon>Eurotatoria</taxon>
        <taxon>Monogononta</taxon>
        <taxon>Pseudotrocha</taxon>
        <taxon>Ploima</taxon>
        <taxon>Brachionidae</taxon>
        <taxon>Brachionus</taxon>
    </lineage>
</organism>
<accession>A0A3M7S6P7</accession>